<dbReference type="OrthoDB" id="1423981at2759"/>
<protein>
    <submittedName>
        <fullName evidence="2">Salt Induced Serine rich</fullName>
    </submittedName>
</protein>
<sequence>MEQGKATKPSSSSSFTELFGSKVSPSSTSTILDSIFPPKPKVPGLEFLVAKKQDSSPNEPLNAKPGNSGEFSSVASGEVDSIYPQQCIQPCSLSSSIYYGGQDICPLPQTKKKDSVYKDEGEDDSEYASRGNWWQGSLYY</sequence>
<dbReference type="AlphaFoldDB" id="A0A9W7IXM8"/>
<evidence type="ECO:0000313" key="3">
    <source>
        <dbReference type="Proteomes" id="UP001165190"/>
    </source>
</evidence>
<organism evidence="2 3">
    <name type="scientific">Hibiscus trionum</name>
    <name type="common">Flower of an hour</name>
    <dbReference type="NCBI Taxonomy" id="183268"/>
    <lineage>
        <taxon>Eukaryota</taxon>
        <taxon>Viridiplantae</taxon>
        <taxon>Streptophyta</taxon>
        <taxon>Embryophyta</taxon>
        <taxon>Tracheophyta</taxon>
        <taxon>Spermatophyta</taxon>
        <taxon>Magnoliopsida</taxon>
        <taxon>eudicotyledons</taxon>
        <taxon>Gunneridae</taxon>
        <taxon>Pentapetalae</taxon>
        <taxon>rosids</taxon>
        <taxon>malvids</taxon>
        <taxon>Malvales</taxon>
        <taxon>Malvaceae</taxon>
        <taxon>Malvoideae</taxon>
        <taxon>Hibiscus</taxon>
    </lineage>
</organism>
<dbReference type="PANTHER" id="PTHR33738">
    <property type="entry name" value="EMB|CAB82975.1"/>
    <property type="match status" value="1"/>
</dbReference>
<feature type="region of interest" description="Disordered" evidence="1">
    <location>
        <begin position="1"/>
        <end position="75"/>
    </location>
</feature>
<dbReference type="Proteomes" id="UP001165190">
    <property type="component" value="Unassembled WGS sequence"/>
</dbReference>
<proteinExistence type="predicted"/>
<reference evidence="2" key="1">
    <citation type="submission" date="2023-05" db="EMBL/GenBank/DDBJ databases">
        <title>Genome and transcriptome analyses reveal genes involved in the formation of fine ridges on petal epidermal cells in Hibiscus trionum.</title>
        <authorList>
            <person name="Koshimizu S."/>
            <person name="Masuda S."/>
            <person name="Ishii T."/>
            <person name="Shirasu K."/>
            <person name="Hoshino A."/>
            <person name="Arita M."/>
        </authorList>
    </citation>
    <scope>NUCLEOTIDE SEQUENCE</scope>
    <source>
        <strain evidence="2">Hamamatsu line</strain>
    </source>
</reference>
<evidence type="ECO:0000313" key="2">
    <source>
        <dbReference type="EMBL" id="GMJ03154.1"/>
    </source>
</evidence>
<comment type="caution">
    <text evidence="2">The sequence shown here is derived from an EMBL/GenBank/DDBJ whole genome shotgun (WGS) entry which is preliminary data.</text>
</comment>
<feature type="region of interest" description="Disordered" evidence="1">
    <location>
        <begin position="102"/>
        <end position="128"/>
    </location>
</feature>
<feature type="compositionally biased region" description="Polar residues" evidence="1">
    <location>
        <begin position="23"/>
        <end position="32"/>
    </location>
</feature>
<accession>A0A9W7IXM8</accession>
<name>A0A9W7IXM8_HIBTR</name>
<dbReference type="PANTHER" id="PTHR33738:SF1">
    <property type="entry name" value="PLANT_T7H20-70 PROTEIN"/>
    <property type="match status" value="1"/>
</dbReference>
<dbReference type="EMBL" id="BSYR01000037">
    <property type="protein sequence ID" value="GMJ03154.1"/>
    <property type="molecule type" value="Genomic_DNA"/>
</dbReference>
<gene>
    <name evidence="2" type="ORF">HRI_003984600</name>
</gene>
<keyword evidence="3" id="KW-1185">Reference proteome</keyword>
<evidence type="ECO:0000256" key="1">
    <source>
        <dbReference type="SAM" id="MobiDB-lite"/>
    </source>
</evidence>